<dbReference type="HOGENOM" id="CLU_3295185_0_0_6"/>
<accession>A0A024E4B2</accession>
<evidence type="ECO:0000313" key="1">
    <source>
        <dbReference type="EMBL" id="AHZ67476.1"/>
    </source>
</evidence>
<dbReference type="AlphaFoldDB" id="A0A024E4B2"/>
<name>A0A024E4B2_9PSED</name>
<organism evidence="1 2">
    <name type="scientific">Pseudomonas mandelii JR-1</name>
    <dbReference type="NCBI Taxonomy" id="1147786"/>
    <lineage>
        <taxon>Bacteria</taxon>
        <taxon>Pseudomonadati</taxon>
        <taxon>Pseudomonadota</taxon>
        <taxon>Gammaproteobacteria</taxon>
        <taxon>Pseudomonadales</taxon>
        <taxon>Pseudomonadaceae</taxon>
        <taxon>Pseudomonas</taxon>
    </lineage>
</organism>
<sequence length="40" mass="4703">MLRGLLKHTSLMKLFFYNFMKNYSINFMQATQVCGDLCHG</sequence>
<reference evidence="1 2" key="1">
    <citation type="journal article" date="2012" name="J. Bacteriol.">
        <title>Genome sequence of cold-adapted Pseudomonas mandelii strain JR-1.</title>
        <authorList>
            <person name="Jang S.H."/>
            <person name="Kim J."/>
            <person name="Kim J."/>
            <person name="Hong S."/>
            <person name="Lee C."/>
        </authorList>
    </citation>
    <scope>NUCLEOTIDE SEQUENCE [LARGE SCALE GENOMIC DNA]</scope>
    <source>
        <strain evidence="1 2">JR-1</strain>
    </source>
</reference>
<proteinExistence type="predicted"/>
<dbReference type="EMBL" id="CP005960">
    <property type="protein sequence ID" value="AHZ67476.1"/>
    <property type="molecule type" value="Genomic_DNA"/>
</dbReference>
<dbReference type="Proteomes" id="UP000026913">
    <property type="component" value="Chromosome"/>
</dbReference>
<gene>
    <name evidence="1" type="ORF">OU5_0397</name>
</gene>
<protein>
    <submittedName>
        <fullName evidence="1">FAD dependent oxidoreductase</fullName>
    </submittedName>
</protein>
<evidence type="ECO:0000313" key="2">
    <source>
        <dbReference type="Proteomes" id="UP000026913"/>
    </source>
</evidence>
<dbReference type="KEGG" id="pman:OU5_0397"/>